<comment type="subcellular location">
    <subcellularLocation>
        <location evidence="1">Nucleus</location>
    </subcellularLocation>
</comment>
<keyword evidence="11" id="KW-1185">Reference proteome</keyword>
<dbReference type="Proteomes" id="UP000225706">
    <property type="component" value="Unassembled WGS sequence"/>
</dbReference>
<evidence type="ECO:0000256" key="1">
    <source>
        <dbReference type="ARBA" id="ARBA00004123"/>
    </source>
</evidence>
<dbReference type="InterPro" id="IPR058912">
    <property type="entry name" value="HTH_animal"/>
</dbReference>
<dbReference type="GO" id="GO:0016887">
    <property type="term" value="F:ATP hydrolysis activity"/>
    <property type="evidence" value="ECO:0007669"/>
    <property type="project" value="InterPro"/>
</dbReference>
<dbReference type="GO" id="GO:0008270">
    <property type="term" value="F:zinc ion binding"/>
    <property type="evidence" value="ECO:0007669"/>
    <property type="project" value="UniProtKB-KW"/>
</dbReference>
<dbReference type="InterPro" id="IPR043128">
    <property type="entry name" value="Rev_trsase/Diguanyl_cyclase"/>
</dbReference>
<dbReference type="Pfam" id="PF26215">
    <property type="entry name" value="HTH_animal"/>
    <property type="match status" value="1"/>
</dbReference>
<keyword evidence="5 7" id="KW-0175">Coiled coil</keyword>
<dbReference type="Pfam" id="PF17942">
    <property type="entry name" value="Morc6_S5"/>
    <property type="match status" value="1"/>
</dbReference>
<evidence type="ECO:0000256" key="7">
    <source>
        <dbReference type="SAM" id="Coils"/>
    </source>
</evidence>
<dbReference type="PANTHER" id="PTHR23336:SF76">
    <property type="entry name" value="MORC S5 DOMAIN-CONTAINING PROTEIN"/>
    <property type="match status" value="1"/>
</dbReference>
<dbReference type="InterPro" id="IPR045261">
    <property type="entry name" value="MORC_ATPase"/>
</dbReference>
<keyword evidence="2" id="KW-0479">Metal-binding</keyword>
<dbReference type="Gene3D" id="3.30.40.100">
    <property type="match status" value="1"/>
</dbReference>
<proteinExistence type="predicted"/>
<evidence type="ECO:0000256" key="2">
    <source>
        <dbReference type="ARBA" id="ARBA00022723"/>
    </source>
</evidence>
<feature type="region of interest" description="Disordered" evidence="8">
    <location>
        <begin position="1284"/>
        <end position="1343"/>
    </location>
</feature>
<sequence>MAIPLAQDSTDVGVRLSTVDNAYDPDVNARQLWIDVKRYHKYNYCLVFTDNGAGMGPEKLHKMLSFGFCDKKSDKDKALQDILTHSMFKHKEELFAEFAGIQNPGGTRIIIFNVRTTSDGKPEFDFSTALDDIKIPEDTDSEISKLKRQERQNHIPESDYSLRAYCAILYLKPRMQIILRGKKVRTMVITKSLSKTEMDYYRPSLREGNTHAGASHVDIKYKRSLVNTMVDRAYRLSSNWSFFSEECDRLRGVFHNLKYPKPLVETTIKRFVERRISSAEPCPSPDVPSETVRLVLPFKDQSSANHVKQQLNSLSSKLSVTVQPVFVSPKLDQQLKQHEIKPPIVNQQCVVYEFKCNLCDAGATIAALGSKLNDYWNEKKGPQRANSKEPIPEPVEVQQLPDQSWVQCDDCLKWRKLPHGTDLAKLPDKWYCKDNPNPKIRSCSIPEEKEDEVEQAYVKTQKKRLIVCVIYICTMGPRKSSRKTKPPTKLTDYKMDNSLAEPATPLQISEVVKCELSQVESIQDLSLTNRKVEQPVVEQDRTIADLRNHNLQLELDLTRTKLELLKLQRDSALNSCPTMVAAEKSTKPDDNLTTKPTLKDLHQDPNVQFELKSLMDSLGDPVLVGLTEEEQDLARQLLEPTSRDQVASLSQPPSPLHRLTQAACRRMANRGYTVLAYLDDFLIIEPTQLHFKATFDMLLSSLESLGFTINWTKLVYSTQCLTFVGVEIDTGKCELCLPADHVSELLSLCKETTLKRKCSKLHLQQLLRKLNWVAHVVRGGCIFLRRLITLANSAKRSYHRIYLNLNARADLLWWISLLPTHNCKTLFPSVTPEFPTPVLTDASCGGGCMWDTDWMYVNRALDNPALYPLHINNCFSSTLLGTSLEKKAEEARKAEIQQKTLERKEAELQRLRQQLSEMESAQEPSIMQTIEKNSARQQQAIRQLIQSPSDNLKSSSGQPHTQVVSGNIRVSNAPKPPLILRRNVNQQQQQASVKVVKVFSSVPSNQSQTVSKPLVQIVPNPQGQVEQQTPKVVSVQSLQQQVSQGQSTGQQKVAVQNMVLSSGHKVHLTTPISQSSTPTSFQVRALPIQPSQPPKQQQGTGVVTLQTTPVSHNQVPQQSSTPLKSPAISTSYKPLESLQEVNRQATQASVVSPVSAVIPEVNPPTKQSPTELRNHVTMQDRFRYIAPSPQTQVASVPVSSAAAGAVAQPVQTPTVKPTVKIGAQSVASTANQVLQVQIKQEPKPAVPVSPMSSGPGIQISQVHSGTPAVGAFTGLTLEVKTEKADSPLVKGNKRAHDSDDDVIEQPVPKKPRAEEIILIDSPPPAPPSEEKPTEGLPDSDGAAVEGVDNDLIVKLSKLNKEQQWITLAQSAQQLRNLRDNVCKLLRVLVPEIDLGEKSEILDDTTIDNLLKQVLEANVSPDVAQAT</sequence>
<evidence type="ECO:0000256" key="4">
    <source>
        <dbReference type="ARBA" id="ARBA00022833"/>
    </source>
</evidence>
<dbReference type="Gene3D" id="3.30.70.270">
    <property type="match status" value="1"/>
</dbReference>
<name>A0A2B4T1A6_STYPI</name>
<dbReference type="InterPro" id="IPR041006">
    <property type="entry name" value="Morc_S5"/>
</dbReference>
<accession>A0A2B4T1A6</accession>
<evidence type="ECO:0000259" key="9">
    <source>
        <dbReference type="PROSITE" id="PS51050"/>
    </source>
</evidence>
<keyword evidence="4" id="KW-0862">Zinc</keyword>
<feature type="coiled-coil region" evidence="7">
    <location>
        <begin position="884"/>
        <end position="921"/>
    </location>
</feature>
<feature type="coiled-coil region" evidence="7">
    <location>
        <begin position="543"/>
        <end position="570"/>
    </location>
</feature>
<evidence type="ECO:0000313" key="11">
    <source>
        <dbReference type="Proteomes" id="UP000225706"/>
    </source>
</evidence>
<evidence type="ECO:0000256" key="5">
    <source>
        <dbReference type="ARBA" id="ARBA00023054"/>
    </source>
</evidence>
<keyword evidence="6" id="KW-0539">Nucleus</keyword>
<dbReference type="SUPFAM" id="SSF55874">
    <property type="entry name" value="ATPase domain of HSP90 chaperone/DNA topoisomerase II/histidine kinase"/>
    <property type="match status" value="1"/>
</dbReference>
<protein>
    <submittedName>
        <fullName evidence="10">MORC family CW-type zinc finger protein 3</fullName>
    </submittedName>
</protein>
<keyword evidence="3" id="KW-0863">Zinc-finger</keyword>
<dbReference type="Pfam" id="PF07496">
    <property type="entry name" value="zf-CW"/>
    <property type="match status" value="1"/>
</dbReference>
<dbReference type="PROSITE" id="PS51050">
    <property type="entry name" value="ZF_CW"/>
    <property type="match status" value="1"/>
</dbReference>
<dbReference type="InterPro" id="IPR036890">
    <property type="entry name" value="HATPase_C_sf"/>
</dbReference>
<feature type="domain" description="CW-type" evidence="9">
    <location>
        <begin position="399"/>
        <end position="451"/>
    </location>
</feature>
<dbReference type="InterPro" id="IPR043502">
    <property type="entry name" value="DNA/RNA_pol_sf"/>
</dbReference>
<dbReference type="InterPro" id="IPR011124">
    <property type="entry name" value="Znf_CW"/>
</dbReference>
<dbReference type="SUPFAM" id="SSF56672">
    <property type="entry name" value="DNA/RNA polymerases"/>
    <property type="match status" value="1"/>
</dbReference>
<dbReference type="GO" id="GO:0005634">
    <property type="term" value="C:nucleus"/>
    <property type="evidence" value="ECO:0007669"/>
    <property type="project" value="UniProtKB-SubCell"/>
</dbReference>
<dbReference type="PANTHER" id="PTHR23336">
    <property type="entry name" value="ZINC FINGER CW-TYPE COILED-COIL DOMAIN PROTEIN 3"/>
    <property type="match status" value="1"/>
</dbReference>
<evidence type="ECO:0000256" key="8">
    <source>
        <dbReference type="SAM" id="MobiDB-lite"/>
    </source>
</evidence>
<gene>
    <name evidence="10" type="primary">MORC3</name>
    <name evidence="10" type="ORF">AWC38_SpisGene511</name>
</gene>
<reference evidence="11" key="1">
    <citation type="journal article" date="2017" name="bioRxiv">
        <title>Comparative analysis of the genomes of Stylophora pistillata and Acropora digitifera provides evidence for extensive differences between species of corals.</title>
        <authorList>
            <person name="Voolstra C.R."/>
            <person name="Li Y."/>
            <person name="Liew Y.J."/>
            <person name="Baumgarten S."/>
            <person name="Zoccola D."/>
            <person name="Flot J.-F."/>
            <person name="Tambutte S."/>
            <person name="Allemand D."/>
            <person name="Aranda M."/>
        </authorList>
    </citation>
    <scope>NUCLEOTIDE SEQUENCE [LARGE SCALE GENOMIC DNA]</scope>
</reference>
<evidence type="ECO:0000256" key="6">
    <source>
        <dbReference type="ARBA" id="ARBA00023242"/>
    </source>
</evidence>
<dbReference type="EMBL" id="LSMT01000003">
    <property type="protein sequence ID" value="PFX34568.1"/>
    <property type="molecule type" value="Genomic_DNA"/>
</dbReference>
<organism evidence="10 11">
    <name type="scientific">Stylophora pistillata</name>
    <name type="common">Smooth cauliflower coral</name>
    <dbReference type="NCBI Taxonomy" id="50429"/>
    <lineage>
        <taxon>Eukaryota</taxon>
        <taxon>Metazoa</taxon>
        <taxon>Cnidaria</taxon>
        <taxon>Anthozoa</taxon>
        <taxon>Hexacorallia</taxon>
        <taxon>Scleractinia</taxon>
        <taxon>Astrocoeniina</taxon>
        <taxon>Pocilloporidae</taxon>
        <taxon>Stylophora</taxon>
    </lineage>
</organism>
<comment type="caution">
    <text evidence="10">The sequence shown here is derived from an EMBL/GenBank/DDBJ whole genome shotgun (WGS) entry which is preliminary data.</text>
</comment>
<dbReference type="OrthoDB" id="757982at2759"/>
<evidence type="ECO:0000313" key="10">
    <source>
        <dbReference type="EMBL" id="PFX34568.1"/>
    </source>
</evidence>
<evidence type="ECO:0000256" key="3">
    <source>
        <dbReference type="ARBA" id="ARBA00022771"/>
    </source>
</evidence>